<reference evidence="3" key="1">
    <citation type="submission" date="2016-12" db="EMBL/GenBank/DDBJ databases">
        <title>Comparative genomics of four Isosphaeraceae planctomycetes: a common pool of plasmids and glycoside hydrolase genes.</title>
        <authorList>
            <person name="Ivanova A."/>
        </authorList>
    </citation>
    <scope>NUCLEOTIDE SEQUENCE [LARGE SCALE GENOMIC DNA]</scope>
    <source>
        <strain evidence="3">PX4</strain>
    </source>
</reference>
<dbReference type="NCBIfam" id="TIGR04294">
    <property type="entry name" value="pre_pil_HX9DG"/>
    <property type="match status" value="1"/>
</dbReference>
<protein>
    <recommendedName>
        <fullName evidence="1">DUF1559 domain-containing protein</fullName>
    </recommendedName>
</protein>
<dbReference type="EMBL" id="CP019082">
    <property type="protein sequence ID" value="APW62038.1"/>
    <property type="molecule type" value="Genomic_DNA"/>
</dbReference>
<dbReference type="PROSITE" id="PS00409">
    <property type="entry name" value="PROKAR_NTER_METHYL"/>
    <property type="match status" value="1"/>
</dbReference>
<dbReference type="InterPro" id="IPR045584">
    <property type="entry name" value="Pilin-like"/>
</dbReference>
<dbReference type="Pfam" id="PF07963">
    <property type="entry name" value="N_methyl"/>
    <property type="match status" value="1"/>
</dbReference>
<dbReference type="AlphaFoldDB" id="A0A1U7CT02"/>
<dbReference type="PANTHER" id="PTHR30093">
    <property type="entry name" value="GENERAL SECRETION PATHWAY PROTEIN G"/>
    <property type="match status" value="1"/>
</dbReference>
<evidence type="ECO:0000259" key="1">
    <source>
        <dbReference type="Pfam" id="PF07596"/>
    </source>
</evidence>
<dbReference type="STRING" id="1387353.BSF38_03570"/>
<accession>A0A1U7CT02</accession>
<gene>
    <name evidence="2" type="ORF">BSF38_03570</name>
</gene>
<dbReference type="OrthoDB" id="261883at2"/>
<name>A0A1U7CT02_9BACT</name>
<dbReference type="NCBIfam" id="TIGR02532">
    <property type="entry name" value="IV_pilin_GFxxxE"/>
    <property type="match status" value="1"/>
</dbReference>
<sequence length="365" mass="38688">MSLRVRRGFTLIELLVVIAIIAVLIALLLPAVQSAREAARRAQCTNNLKQIGLALHNYHTSSNVFAMGGSRSNRVYQASPTTYDDWTTWSAHAMMLPYIEQAPLYNAINFNFSPEESDGTPNAAQGTVVLAIVNGFLCPSDSNAGRRNTNSYHGSYGTTTNSNVFYPNDNNNAGCNGLFTVMQSYGVKDCTDGSSNTIAFAEALTGNGQGNGRIGGGGNAPSLYRGNVVMPASGEPANARVYNGSSQMAAVMAGLQACATSFVAGNIADHRGWRWADGTSGFTMFNTIQTPNDSQFRFGGCRFGCGAGCNMDSGFSYSASSNHSGGVNTLLADGSVRFVKDSISRPIWWGLGTRDGGEVISSDSY</sequence>
<dbReference type="Proteomes" id="UP000186309">
    <property type="component" value="Chromosome"/>
</dbReference>
<dbReference type="InterPro" id="IPR027558">
    <property type="entry name" value="Pre_pil_HX9DG_C"/>
</dbReference>
<organism evidence="2 3">
    <name type="scientific">Paludisphaera borealis</name>
    <dbReference type="NCBI Taxonomy" id="1387353"/>
    <lineage>
        <taxon>Bacteria</taxon>
        <taxon>Pseudomonadati</taxon>
        <taxon>Planctomycetota</taxon>
        <taxon>Planctomycetia</taxon>
        <taxon>Isosphaerales</taxon>
        <taxon>Isosphaeraceae</taxon>
        <taxon>Paludisphaera</taxon>
    </lineage>
</organism>
<dbReference type="RefSeq" id="WP_076347827.1">
    <property type="nucleotide sequence ID" value="NZ_CP019082.1"/>
</dbReference>
<dbReference type="Gene3D" id="3.30.700.10">
    <property type="entry name" value="Glycoprotein, Type 4 Pilin"/>
    <property type="match status" value="1"/>
</dbReference>
<evidence type="ECO:0000313" key="3">
    <source>
        <dbReference type="Proteomes" id="UP000186309"/>
    </source>
</evidence>
<keyword evidence="3" id="KW-1185">Reference proteome</keyword>
<dbReference type="InterPro" id="IPR012902">
    <property type="entry name" value="N_methyl_site"/>
</dbReference>
<feature type="domain" description="DUF1559" evidence="1">
    <location>
        <begin position="33"/>
        <end position="343"/>
    </location>
</feature>
<dbReference type="InterPro" id="IPR011453">
    <property type="entry name" value="DUF1559"/>
</dbReference>
<dbReference type="PANTHER" id="PTHR30093:SF2">
    <property type="entry name" value="TYPE II SECRETION SYSTEM PROTEIN H"/>
    <property type="match status" value="1"/>
</dbReference>
<dbReference type="KEGG" id="pbor:BSF38_03570"/>
<evidence type="ECO:0000313" key="2">
    <source>
        <dbReference type="EMBL" id="APW62038.1"/>
    </source>
</evidence>
<dbReference type="SUPFAM" id="SSF54523">
    <property type="entry name" value="Pili subunits"/>
    <property type="match status" value="1"/>
</dbReference>
<proteinExistence type="predicted"/>
<dbReference type="Pfam" id="PF07596">
    <property type="entry name" value="SBP_bac_10"/>
    <property type="match status" value="1"/>
</dbReference>